<reference evidence="3 4" key="1">
    <citation type="submission" date="2016-10" db="EMBL/GenBank/DDBJ databases">
        <authorList>
            <person name="de Groot N.N."/>
        </authorList>
    </citation>
    <scope>NUCLEOTIDE SEQUENCE [LARGE SCALE GENOMIC DNA]</scope>
    <source>
        <strain evidence="3 4">OK461</strain>
    </source>
</reference>
<dbReference type="Proteomes" id="UP000181942">
    <property type="component" value="Unassembled WGS sequence"/>
</dbReference>
<protein>
    <submittedName>
        <fullName evidence="3">Uncharacterized protein</fullName>
    </submittedName>
</protein>
<keyword evidence="2" id="KW-0812">Transmembrane</keyword>
<sequence>MTTPSSPSSPPDLPHSRLRSSGGNRIPLIAFAWLWVGAPLCYGLYELVLKAKQLFTG</sequence>
<evidence type="ECO:0000313" key="3">
    <source>
        <dbReference type="EMBL" id="SFF68079.1"/>
    </source>
</evidence>
<gene>
    <name evidence="3" type="ORF">SAMN02787118_110272</name>
</gene>
<dbReference type="EMBL" id="FONR01000010">
    <property type="protein sequence ID" value="SFF68079.1"/>
    <property type="molecule type" value="Genomic_DNA"/>
</dbReference>
<evidence type="ECO:0000313" key="4">
    <source>
        <dbReference type="Proteomes" id="UP000181942"/>
    </source>
</evidence>
<keyword evidence="2" id="KW-0472">Membrane</keyword>
<keyword evidence="2" id="KW-1133">Transmembrane helix</keyword>
<dbReference type="AlphaFoldDB" id="A0A1I2KP28"/>
<accession>A0A1I2KP28</accession>
<proteinExistence type="predicted"/>
<name>A0A1I2KP28_9ACTN</name>
<evidence type="ECO:0000256" key="1">
    <source>
        <dbReference type="SAM" id="MobiDB-lite"/>
    </source>
</evidence>
<feature type="region of interest" description="Disordered" evidence="1">
    <location>
        <begin position="1"/>
        <end position="21"/>
    </location>
</feature>
<evidence type="ECO:0000256" key="2">
    <source>
        <dbReference type="SAM" id="Phobius"/>
    </source>
</evidence>
<dbReference type="RefSeq" id="WP_177324138.1">
    <property type="nucleotide sequence ID" value="NZ_FONR01000010.1"/>
</dbReference>
<organism evidence="3 4">
    <name type="scientific">Streptomyces mirabilis</name>
    <dbReference type="NCBI Taxonomy" id="68239"/>
    <lineage>
        <taxon>Bacteria</taxon>
        <taxon>Bacillati</taxon>
        <taxon>Actinomycetota</taxon>
        <taxon>Actinomycetes</taxon>
        <taxon>Kitasatosporales</taxon>
        <taxon>Streptomycetaceae</taxon>
        <taxon>Streptomyces</taxon>
    </lineage>
</organism>
<feature type="transmembrane region" description="Helical" evidence="2">
    <location>
        <begin position="26"/>
        <end position="45"/>
    </location>
</feature>